<gene>
    <name evidence="4" type="ORF">FHS88_001582</name>
</gene>
<keyword evidence="1 4" id="KW-0808">Transferase</keyword>
<keyword evidence="1 4" id="KW-0489">Methyltransferase</keyword>
<name>A0A840XZ64_9PROT</name>
<comment type="caution">
    <text evidence="4">The sequence shown here is derived from an EMBL/GenBank/DDBJ whole genome shotgun (WGS) entry which is preliminary data.</text>
</comment>
<evidence type="ECO:0000256" key="1">
    <source>
        <dbReference type="ARBA" id="ARBA00022603"/>
    </source>
</evidence>
<dbReference type="InterPro" id="IPR050210">
    <property type="entry name" value="tRNA_Adenine-N(6)_MTase"/>
</dbReference>
<accession>A0A840XZ64</accession>
<dbReference type="AlphaFoldDB" id="A0A840XZ64"/>
<dbReference type="SUPFAM" id="SSF53335">
    <property type="entry name" value="S-adenosyl-L-methionine-dependent methyltransferases"/>
    <property type="match status" value="1"/>
</dbReference>
<reference evidence="4 5" key="1">
    <citation type="submission" date="2020-08" db="EMBL/GenBank/DDBJ databases">
        <title>Genomic Encyclopedia of Type Strains, Phase IV (KMG-IV): sequencing the most valuable type-strain genomes for metagenomic binning, comparative biology and taxonomic classification.</title>
        <authorList>
            <person name="Goeker M."/>
        </authorList>
    </citation>
    <scope>NUCLEOTIDE SEQUENCE [LARGE SCALE GENOMIC DNA]</scope>
    <source>
        <strain evidence="4 5">DSM 25895</strain>
    </source>
</reference>
<dbReference type="Gene3D" id="3.40.50.150">
    <property type="entry name" value="Vaccinia Virus protein VP39"/>
    <property type="match status" value="1"/>
</dbReference>
<proteinExistence type="predicted"/>
<dbReference type="RefSeq" id="WP_184483264.1">
    <property type="nucleotide sequence ID" value="NZ_JACIJE010000003.1"/>
</dbReference>
<keyword evidence="2" id="KW-0949">S-adenosyl-L-methionine</keyword>
<dbReference type="PANTHER" id="PTHR47739">
    <property type="entry name" value="TRNA1(VAL) (ADENINE(37)-N6)-METHYLTRANSFERASE"/>
    <property type="match status" value="1"/>
</dbReference>
<dbReference type="InterPro" id="IPR029063">
    <property type="entry name" value="SAM-dependent_MTases_sf"/>
</dbReference>
<evidence type="ECO:0000313" key="5">
    <source>
        <dbReference type="Proteomes" id="UP000562254"/>
    </source>
</evidence>
<evidence type="ECO:0000259" key="3">
    <source>
        <dbReference type="Pfam" id="PF05175"/>
    </source>
</evidence>
<dbReference type="GO" id="GO:0032259">
    <property type="term" value="P:methylation"/>
    <property type="evidence" value="ECO:0007669"/>
    <property type="project" value="UniProtKB-KW"/>
</dbReference>
<dbReference type="Pfam" id="PF05175">
    <property type="entry name" value="MTS"/>
    <property type="match status" value="1"/>
</dbReference>
<dbReference type="GO" id="GO:0008168">
    <property type="term" value="F:methyltransferase activity"/>
    <property type="evidence" value="ECO:0007669"/>
    <property type="project" value="UniProtKB-KW"/>
</dbReference>
<organism evidence="4 5">
    <name type="scientific">Neoroseomonas alkaliterrae</name>
    <dbReference type="NCBI Taxonomy" id="1452450"/>
    <lineage>
        <taxon>Bacteria</taxon>
        <taxon>Pseudomonadati</taxon>
        <taxon>Pseudomonadota</taxon>
        <taxon>Alphaproteobacteria</taxon>
        <taxon>Acetobacterales</taxon>
        <taxon>Acetobacteraceae</taxon>
        <taxon>Neoroseomonas</taxon>
    </lineage>
</organism>
<keyword evidence="5" id="KW-1185">Reference proteome</keyword>
<evidence type="ECO:0000256" key="2">
    <source>
        <dbReference type="ARBA" id="ARBA00022691"/>
    </source>
</evidence>
<feature type="domain" description="Methyltransferase small" evidence="3">
    <location>
        <begin position="37"/>
        <end position="125"/>
    </location>
</feature>
<dbReference type="EMBL" id="JACIJE010000003">
    <property type="protein sequence ID" value="MBB5689457.1"/>
    <property type="molecule type" value="Genomic_DNA"/>
</dbReference>
<sequence length="249" mass="24912">MADGPGSDATTEDRLLGGRVLLRQPKRGFRAGLDAVLLAAFVPAREGQRVIEAGCGSGAAFLCLAARVPGLAVTAVEREAAMAALARGNAAANGCAANVVEADIADPAAAAGLPPCDHGFANPPYWPGGTPPPGGLRRAATHEGGAALAAWARFLASRVKPGGTVSLVLPAARFDAGAAALREAGCGSMVLLPLAPRAGAEAKRVLLRARKGGRGPGRILPAFVLHREDGGFTPEAEAVLRDAAGLAAG</sequence>
<dbReference type="PANTHER" id="PTHR47739:SF1">
    <property type="entry name" value="TRNA1(VAL) (ADENINE(37)-N6)-METHYLTRANSFERASE"/>
    <property type="match status" value="1"/>
</dbReference>
<evidence type="ECO:0000313" key="4">
    <source>
        <dbReference type="EMBL" id="MBB5689457.1"/>
    </source>
</evidence>
<dbReference type="Proteomes" id="UP000562254">
    <property type="component" value="Unassembled WGS sequence"/>
</dbReference>
<dbReference type="InterPro" id="IPR007848">
    <property type="entry name" value="Small_mtfrase_dom"/>
</dbReference>
<protein>
    <submittedName>
        <fullName evidence="4">tRNA1(Val) A37 N6-methylase TrmN6</fullName>
    </submittedName>
</protein>